<accession>A0A0C2HEY6</accession>
<dbReference type="EMBL" id="JXII01000008">
    <property type="protein sequence ID" value="KIH70184.1"/>
    <property type="molecule type" value="Genomic_DNA"/>
</dbReference>
<evidence type="ECO:0000313" key="2">
    <source>
        <dbReference type="EMBL" id="KIH70184.1"/>
    </source>
</evidence>
<comment type="caution">
    <text evidence="2">The sequence shown here is derived from an EMBL/GenBank/DDBJ whole genome shotgun (WGS) entry which is preliminary data.</text>
</comment>
<reference evidence="3 5" key="4">
    <citation type="submission" date="2022-12" db="EMBL/GenBank/DDBJ databases">
        <title>Genome analysis and biological profiling of marine Salinicoccus roseus MOSEL-ME25.</title>
        <authorList>
            <person name="Mirza F.T."/>
            <person name="Xie Y."/>
            <person name="Shinwari Z.K."/>
        </authorList>
    </citation>
    <scope>NUCLEOTIDE SEQUENCE [LARGE SCALE GENOMIC DNA]</scope>
    <source>
        <strain evidence="3 5">MOSEL-ME25</strain>
    </source>
</reference>
<dbReference type="EMBL" id="JABEVU030000001">
    <property type="protein sequence ID" value="MDB0581033.1"/>
    <property type="molecule type" value="Genomic_DNA"/>
</dbReference>
<feature type="domain" description="Acyl-CoA dehydrogenase/oxidase N-terminal" evidence="1">
    <location>
        <begin position="11"/>
        <end position="109"/>
    </location>
</feature>
<evidence type="ECO:0000313" key="4">
    <source>
        <dbReference type="Proteomes" id="UP000031546"/>
    </source>
</evidence>
<dbReference type="InterPro" id="IPR009100">
    <property type="entry name" value="AcylCoA_DH/oxidase_NM_dom_sf"/>
</dbReference>
<evidence type="ECO:0000259" key="1">
    <source>
        <dbReference type="Pfam" id="PF02771"/>
    </source>
</evidence>
<name>A0A0C2HEY6_9STAP</name>
<gene>
    <name evidence="3" type="ORF">F7P68_0010880</name>
    <name evidence="2" type="ORF">SN16_09490</name>
</gene>
<dbReference type="SUPFAM" id="SSF56645">
    <property type="entry name" value="Acyl-CoA dehydrogenase NM domain-like"/>
    <property type="match status" value="1"/>
</dbReference>
<proteinExistence type="predicted"/>
<organism evidence="2 4">
    <name type="scientific">Salinicoccus roseus</name>
    <dbReference type="NCBI Taxonomy" id="45670"/>
    <lineage>
        <taxon>Bacteria</taxon>
        <taxon>Bacillati</taxon>
        <taxon>Bacillota</taxon>
        <taxon>Bacilli</taxon>
        <taxon>Bacillales</taxon>
        <taxon>Staphylococcaceae</taxon>
        <taxon>Salinicoccus</taxon>
    </lineage>
</organism>
<reference evidence="5" key="2">
    <citation type="submission" date="2020-04" db="EMBL/GenBank/DDBJ databases">
        <title>Genome analysis and biological profiling of marine Cellulosimicrobium funkei MOSEL-ME6.</title>
        <authorList>
            <person name="Tanveer F."/>
            <person name="Xie Y."/>
            <person name="Shinwari Z.K."/>
        </authorList>
    </citation>
    <scope>NUCLEOTIDE SEQUENCE [LARGE SCALE GENOMIC DNA]</scope>
    <source>
        <strain evidence="5">MOSEL-ME25</strain>
    </source>
</reference>
<reference evidence="3" key="3">
    <citation type="submission" date="2020-04" db="EMBL/GenBank/DDBJ databases">
        <authorList>
            <person name="Tanveer F."/>
            <person name="Xie Y."/>
            <person name="Shinwari Z.K."/>
        </authorList>
    </citation>
    <scope>NUCLEOTIDE SEQUENCE</scope>
    <source>
        <strain evidence="3">MOSEL-ME25</strain>
    </source>
</reference>
<dbReference type="PANTHER" id="PTHR43884:SF12">
    <property type="entry name" value="ISOVALERYL-COA DEHYDROGENASE, MITOCHONDRIAL-RELATED"/>
    <property type="match status" value="1"/>
</dbReference>
<reference evidence="2 4" key="1">
    <citation type="submission" date="2015-01" db="EMBL/GenBank/DDBJ databases">
        <title>Genome sequences of high lactate-tolerant strain Salinicoccus roseus W12 with industrial interest.</title>
        <authorList>
            <person name="Wang H."/>
            <person name="Yu B."/>
        </authorList>
    </citation>
    <scope>NUCLEOTIDE SEQUENCE [LARGE SCALE GENOMIC DNA]</scope>
    <source>
        <strain evidence="2 4">W12</strain>
    </source>
</reference>
<dbReference type="RefSeq" id="WP_040106389.1">
    <property type="nucleotide sequence ID" value="NZ_JABEVU030000001.1"/>
</dbReference>
<keyword evidence="5" id="KW-1185">Reference proteome</keyword>
<dbReference type="PANTHER" id="PTHR43884">
    <property type="entry name" value="ACYL-COA DEHYDROGENASE"/>
    <property type="match status" value="1"/>
</dbReference>
<protein>
    <submittedName>
        <fullName evidence="2">Acyl-CoA dehydrogenase</fullName>
    </submittedName>
    <submittedName>
        <fullName evidence="3">Acyl-CoA/acyl-ACP dehydrogenase</fullName>
    </submittedName>
</protein>
<dbReference type="GeneID" id="77845789"/>
<dbReference type="AlphaFoldDB" id="A0A0C2HEY6"/>
<dbReference type="Proteomes" id="UP000527860">
    <property type="component" value="Unassembled WGS sequence"/>
</dbReference>
<dbReference type="Pfam" id="PF02771">
    <property type="entry name" value="Acyl-CoA_dh_N"/>
    <property type="match status" value="1"/>
</dbReference>
<dbReference type="Proteomes" id="UP000031546">
    <property type="component" value="Unassembled WGS sequence"/>
</dbReference>
<dbReference type="GO" id="GO:0003995">
    <property type="term" value="F:acyl-CoA dehydrogenase activity"/>
    <property type="evidence" value="ECO:0007669"/>
    <property type="project" value="TreeGrafter"/>
</dbReference>
<evidence type="ECO:0000313" key="5">
    <source>
        <dbReference type="Proteomes" id="UP000527860"/>
    </source>
</evidence>
<dbReference type="GO" id="GO:0050660">
    <property type="term" value="F:flavin adenine dinucleotide binding"/>
    <property type="evidence" value="ECO:0007669"/>
    <property type="project" value="InterPro"/>
</dbReference>
<dbReference type="InterPro" id="IPR046373">
    <property type="entry name" value="Acyl-CoA_Oxase/DH_mid-dom_sf"/>
</dbReference>
<evidence type="ECO:0000313" key="3">
    <source>
        <dbReference type="EMBL" id="MDB0581033.1"/>
    </source>
</evidence>
<dbReference type="STRING" id="45670.SN16_09490"/>
<dbReference type="Gene3D" id="2.40.110.10">
    <property type="entry name" value="Butyryl-CoA Dehydrogenase, subunit A, domain 2"/>
    <property type="match status" value="1"/>
</dbReference>
<dbReference type="Gene3D" id="1.10.540.10">
    <property type="entry name" value="Acyl-CoA dehydrogenase/oxidase, N-terminal domain"/>
    <property type="match status" value="1"/>
</dbReference>
<sequence length="354" mass="39887">MAVEELNREHVVDKIIKEQLKPLVKKVDQQAYYPEEYLRALAENGLFDSDGYKVEEVRRREALLVEWTAGTCMTTAFNLWCHLASLTYLRHCDNQYLKSEILPPLEKGEFFGGTGLSNPMKYYSGLEPLHLKAERREGGYVVSGSLASVSNLKSGHWFGIIASLDGGGEIMAFVPCTVEGLKMKERADYIGVNGSATYGCRFNDVFIPEEWIISTDAQSFVDVIRPTFILYQTPLGLGVTSSAIRSMKKAPKKQGNINAYLPVQADEVEAGYIDLKNEFETLIRDGYDGSRLRGLMQLRLDIDRLTLKAVHGDMLHYGGAGYLQNSHQSRRLREVYFLLNLTPTVKHLEKELST</sequence>
<dbReference type="InterPro" id="IPR037069">
    <property type="entry name" value="AcylCoA_DH/ox_N_sf"/>
</dbReference>
<dbReference type="InterPro" id="IPR013786">
    <property type="entry name" value="AcylCoA_DH/ox_N"/>
</dbReference>
<dbReference type="OrthoDB" id="2564795at2"/>